<gene>
    <name evidence="1" type="ORF">GNI_094150</name>
</gene>
<dbReference type="AlphaFoldDB" id="A0A023B559"/>
<protein>
    <submittedName>
        <fullName evidence="1">Uncharacterized protein</fullName>
    </submittedName>
</protein>
<evidence type="ECO:0000313" key="1">
    <source>
        <dbReference type="EMBL" id="EZG58623.1"/>
    </source>
</evidence>
<evidence type="ECO:0000313" key="2">
    <source>
        <dbReference type="Proteomes" id="UP000019763"/>
    </source>
</evidence>
<name>A0A023B559_GRENI</name>
<dbReference type="Proteomes" id="UP000019763">
    <property type="component" value="Unassembled WGS sequence"/>
</dbReference>
<proteinExistence type="predicted"/>
<dbReference type="GeneID" id="22913364"/>
<feature type="non-terminal residue" evidence="1">
    <location>
        <position position="242"/>
    </location>
</feature>
<keyword evidence="2" id="KW-1185">Reference proteome</keyword>
<sequence>MNTTTSRSNLTDLVSTVSGDTVKQLFETSSTAHYDVSRLSDTFADFSPTVAGGATRETLRNISTTENSTVSSSGLWNLVSTVATDTMKRMFETSSTAHYDAPGLDYSPTDSVAPVTVNTTQEALHNTTEGESTTMSSSSLFDLVSTVTSTTMKRMFEASSTAHYVAPGLTDSVASVTVNTTKKALRNTTEGESTTMSSSSLLDLVSTVATDTMKRMFETSSSAHYDAPGLGYSSTDSVAPVT</sequence>
<comment type="caution">
    <text evidence="1">The sequence shown here is derived from an EMBL/GenBank/DDBJ whole genome shotgun (WGS) entry which is preliminary data.</text>
</comment>
<reference evidence="1" key="1">
    <citation type="submission" date="2013-12" db="EMBL/GenBank/DDBJ databases">
        <authorList>
            <person name="Omoto C.K."/>
            <person name="Sibley D."/>
            <person name="Venepally P."/>
            <person name="Hadjithomas M."/>
            <person name="Karamycheva S."/>
            <person name="Brunk B."/>
            <person name="Roos D."/>
            <person name="Caler E."/>
            <person name="Lorenzi H."/>
        </authorList>
    </citation>
    <scope>NUCLEOTIDE SEQUENCE</scope>
</reference>
<dbReference type="VEuPathDB" id="CryptoDB:GNI_094150"/>
<accession>A0A023B559</accession>
<dbReference type="RefSeq" id="XP_011130948.1">
    <property type="nucleotide sequence ID" value="XM_011132646.1"/>
</dbReference>
<dbReference type="EMBL" id="AFNH02000704">
    <property type="protein sequence ID" value="EZG58623.1"/>
    <property type="molecule type" value="Genomic_DNA"/>
</dbReference>
<organism evidence="1 2">
    <name type="scientific">Gregarina niphandrodes</name>
    <name type="common">Septate eugregarine</name>
    <dbReference type="NCBI Taxonomy" id="110365"/>
    <lineage>
        <taxon>Eukaryota</taxon>
        <taxon>Sar</taxon>
        <taxon>Alveolata</taxon>
        <taxon>Apicomplexa</taxon>
        <taxon>Conoidasida</taxon>
        <taxon>Gregarinasina</taxon>
        <taxon>Eugregarinorida</taxon>
        <taxon>Gregarinidae</taxon>
        <taxon>Gregarina</taxon>
    </lineage>
</organism>